<dbReference type="InterPro" id="IPR043504">
    <property type="entry name" value="Peptidase_S1_PA_chymotrypsin"/>
</dbReference>
<evidence type="ECO:0000256" key="1">
    <source>
        <dbReference type="ARBA" id="ARBA00023157"/>
    </source>
</evidence>
<dbReference type="InterPro" id="IPR001314">
    <property type="entry name" value="Peptidase_S1A"/>
</dbReference>
<accession>A0AAV1JMJ7</accession>
<reference evidence="3 4" key="1">
    <citation type="submission" date="2023-11" db="EMBL/GenBank/DDBJ databases">
        <authorList>
            <person name="Okamura Y."/>
        </authorList>
    </citation>
    <scope>NUCLEOTIDE SEQUENCE [LARGE SCALE GENOMIC DNA]</scope>
</reference>
<dbReference type="Gene3D" id="2.40.10.10">
    <property type="entry name" value="Trypsin-like serine proteases"/>
    <property type="match status" value="1"/>
</dbReference>
<keyword evidence="4" id="KW-1185">Reference proteome</keyword>
<evidence type="ECO:0000313" key="3">
    <source>
        <dbReference type="EMBL" id="CAK1550129.1"/>
    </source>
</evidence>
<dbReference type="AlphaFoldDB" id="A0AAV1JMJ7"/>
<dbReference type="PROSITE" id="PS50240">
    <property type="entry name" value="TRYPSIN_DOM"/>
    <property type="match status" value="1"/>
</dbReference>
<dbReference type="EMBL" id="CAVLEF010000040">
    <property type="protein sequence ID" value="CAK1550129.1"/>
    <property type="molecule type" value="Genomic_DNA"/>
</dbReference>
<dbReference type="Proteomes" id="UP001497472">
    <property type="component" value="Unassembled WGS sequence"/>
</dbReference>
<dbReference type="GO" id="GO:0004252">
    <property type="term" value="F:serine-type endopeptidase activity"/>
    <property type="evidence" value="ECO:0007669"/>
    <property type="project" value="InterPro"/>
</dbReference>
<organism evidence="3 4">
    <name type="scientific">Leptosia nina</name>
    <dbReference type="NCBI Taxonomy" id="320188"/>
    <lineage>
        <taxon>Eukaryota</taxon>
        <taxon>Metazoa</taxon>
        <taxon>Ecdysozoa</taxon>
        <taxon>Arthropoda</taxon>
        <taxon>Hexapoda</taxon>
        <taxon>Insecta</taxon>
        <taxon>Pterygota</taxon>
        <taxon>Neoptera</taxon>
        <taxon>Endopterygota</taxon>
        <taxon>Lepidoptera</taxon>
        <taxon>Glossata</taxon>
        <taxon>Ditrysia</taxon>
        <taxon>Papilionoidea</taxon>
        <taxon>Pieridae</taxon>
        <taxon>Pierinae</taxon>
        <taxon>Leptosia</taxon>
    </lineage>
</organism>
<dbReference type="Pfam" id="PF00089">
    <property type="entry name" value="Trypsin"/>
    <property type="match status" value="1"/>
</dbReference>
<dbReference type="PANTHER" id="PTHR24253">
    <property type="entry name" value="TRANSMEMBRANE PROTEASE SERINE"/>
    <property type="match status" value="1"/>
</dbReference>
<dbReference type="PROSITE" id="PS00134">
    <property type="entry name" value="TRYPSIN_HIS"/>
    <property type="match status" value="1"/>
</dbReference>
<dbReference type="SMART" id="SM00020">
    <property type="entry name" value="Tryp_SPc"/>
    <property type="match status" value="1"/>
</dbReference>
<gene>
    <name evidence="3" type="ORF">LNINA_LOCUS9368</name>
</gene>
<keyword evidence="1" id="KW-1015">Disulfide bond</keyword>
<protein>
    <recommendedName>
        <fullName evidence="2">Peptidase S1 domain-containing protein</fullName>
    </recommendedName>
</protein>
<proteinExistence type="predicted"/>
<feature type="domain" description="Peptidase S1" evidence="2">
    <location>
        <begin position="28"/>
        <end position="254"/>
    </location>
</feature>
<dbReference type="InterPro" id="IPR018114">
    <property type="entry name" value="TRYPSIN_HIS"/>
</dbReference>
<dbReference type="InterPro" id="IPR009003">
    <property type="entry name" value="Peptidase_S1_PA"/>
</dbReference>
<dbReference type="CDD" id="cd00190">
    <property type="entry name" value="Tryp_SPc"/>
    <property type="match status" value="1"/>
</dbReference>
<comment type="caution">
    <text evidence="3">The sequence shown here is derived from an EMBL/GenBank/DDBJ whole genome shotgun (WGS) entry which is preliminary data.</text>
</comment>
<dbReference type="InterPro" id="IPR001254">
    <property type="entry name" value="Trypsin_dom"/>
</dbReference>
<dbReference type="SUPFAM" id="SSF50494">
    <property type="entry name" value="Trypsin-like serine proteases"/>
    <property type="match status" value="1"/>
</dbReference>
<dbReference type="GO" id="GO:0006508">
    <property type="term" value="P:proteolysis"/>
    <property type="evidence" value="ECO:0007669"/>
    <property type="project" value="InterPro"/>
</dbReference>
<evidence type="ECO:0000259" key="2">
    <source>
        <dbReference type="PROSITE" id="PS50240"/>
    </source>
</evidence>
<evidence type="ECO:0000313" key="4">
    <source>
        <dbReference type="Proteomes" id="UP001497472"/>
    </source>
</evidence>
<dbReference type="PRINTS" id="PR00722">
    <property type="entry name" value="CHYMOTRYPSIN"/>
</dbReference>
<name>A0AAV1JMJ7_9NEOP</name>
<dbReference type="PANTHER" id="PTHR24253:SF176">
    <property type="entry name" value="CORIN, ISOFORM B"/>
    <property type="match status" value="1"/>
</dbReference>
<sequence>MCVLYYLPFLFGSARAGDNVLDILEAKIVGGKPVKMESFPFTVKFFNQGALCAGTILNSWSVLSAAHCFDHSKDKTDMLIVVGSRYAYDHDAATYDISHFLIHEDYYKDMPFACDIALIFVTSPIKFGKRSQKALLVNTNLWMNANETHFVATGWGKIKYDGPISELGLMQTELRYVPKKDCEKMHKMKFTSDMFCLYGEGDRDTCKGDSGGGVLWHRMVIGIVSHGDGCAKKDKPSIYANVWYFRKWIQKNVENFITEYCYKRNTTYTI</sequence>